<name>A0A2M7B800_9BACT</name>
<comment type="caution">
    <text evidence="1">The sequence shown here is derived from an EMBL/GenBank/DDBJ whole genome shotgun (WGS) entry which is preliminary data.</text>
</comment>
<reference evidence="2" key="1">
    <citation type="submission" date="2017-09" db="EMBL/GenBank/DDBJ databases">
        <title>Depth-based differentiation of microbial function through sediment-hosted aquifers and enrichment of novel symbionts in the deep terrestrial subsurface.</title>
        <authorList>
            <person name="Probst A.J."/>
            <person name="Ladd B."/>
            <person name="Jarett J.K."/>
            <person name="Geller-Mcgrath D.E."/>
            <person name="Sieber C.M.K."/>
            <person name="Emerson J.B."/>
            <person name="Anantharaman K."/>
            <person name="Thomas B.C."/>
            <person name="Malmstrom R."/>
            <person name="Stieglmeier M."/>
            <person name="Klingl A."/>
            <person name="Woyke T."/>
            <person name="Ryan C.M."/>
            <person name="Banfield J.F."/>
        </authorList>
    </citation>
    <scope>NUCLEOTIDE SEQUENCE [LARGE SCALE GENOMIC DNA]</scope>
</reference>
<evidence type="ECO:0000313" key="1">
    <source>
        <dbReference type="EMBL" id="PIU99188.1"/>
    </source>
</evidence>
<organism evidence="1 2">
    <name type="scientific">Candidatus Wolfebacteria bacterium CG03_land_8_20_14_0_80_36_15</name>
    <dbReference type="NCBI Taxonomy" id="1975067"/>
    <lineage>
        <taxon>Bacteria</taxon>
        <taxon>Candidatus Wolfeibacteriota</taxon>
    </lineage>
</organism>
<evidence type="ECO:0008006" key="3">
    <source>
        <dbReference type="Google" id="ProtNLM"/>
    </source>
</evidence>
<accession>A0A2M7B800</accession>
<dbReference type="EMBL" id="PEVH01000033">
    <property type="protein sequence ID" value="PIU99188.1"/>
    <property type="molecule type" value="Genomic_DNA"/>
</dbReference>
<sequence length="235" mass="27470">MRNQLHKKQKAIELRLQGKSYNEIRKILNIPSKGTLSYWFKNLELPLEAKKKLNKNIEFARKHGLFRFNKNRTKIIKSENQQIRLSAAKSIPKLSSKDLFLIGIALYWGEGNQNEKNKKNLVMGFTNSNPYMIALFLRFTREILKINNDRIKPHLRIYPNIDKNMAINFWSKTTNLPKENFCVTNQISISSKQKRPFNALPYGTLDLRINNRRLFFKIKGCIDGLAAQSGLKFKI</sequence>
<gene>
    <name evidence="1" type="ORF">COS59_01075</name>
</gene>
<protein>
    <recommendedName>
        <fullName evidence="3">Homing endonuclease LAGLIDADG domain-containing protein</fullName>
    </recommendedName>
</protein>
<proteinExistence type="predicted"/>
<evidence type="ECO:0000313" key="2">
    <source>
        <dbReference type="Proteomes" id="UP000230131"/>
    </source>
</evidence>
<dbReference type="Proteomes" id="UP000230131">
    <property type="component" value="Unassembled WGS sequence"/>
</dbReference>
<dbReference type="AlphaFoldDB" id="A0A2M7B800"/>